<evidence type="ECO:0000313" key="5">
    <source>
        <dbReference type="Proteomes" id="UP001491310"/>
    </source>
</evidence>
<proteinExistence type="predicted"/>
<organism evidence="4 5">
    <name type="scientific">Coccomyxa subellipsoidea</name>
    <dbReference type="NCBI Taxonomy" id="248742"/>
    <lineage>
        <taxon>Eukaryota</taxon>
        <taxon>Viridiplantae</taxon>
        <taxon>Chlorophyta</taxon>
        <taxon>core chlorophytes</taxon>
        <taxon>Trebouxiophyceae</taxon>
        <taxon>Trebouxiophyceae incertae sedis</taxon>
        <taxon>Coccomyxaceae</taxon>
        <taxon>Coccomyxa</taxon>
    </lineage>
</organism>
<dbReference type="PANTHER" id="PTHR47414:SF1">
    <property type="entry name" value="PEPTIDYL-PROLYL CIS-TRANS ISOMERASE FKBP20-2, CHLOROPLASTIC"/>
    <property type="match status" value="1"/>
</dbReference>
<name>A0ABR2YNT2_9CHLO</name>
<comment type="catalytic activity">
    <reaction evidence="1">
        <text>[protein]-peptidylproline (omega=180) = [protein]-peptidylproline (omega=0)</text>
        <dbReference type="Rhea" id="RHEA:16237"/>
        <dbReference type="Rhea" id="RHEA-COMP:10747"/>
        <dbReference type="Rhea" id="RHEA-COMP:10748"/>
        <dbReference type="ChEBI" id="CHEBI:83833"/>
        <dbReference type="ChEBI" id="CHEBI:83834"/>
        <dbReference type="EC" id="5.2.1.8"/>
    </reaction>
</comment>
<dbReference type="InterPro" id="IPR044239">
    <property type="entry name" value="FKBP20-2-like"/>
</dbReference>
<protein>
    <recommendedName>
        <fullName evidence="1">peptidylprolyl isomerase</fullName>
        <ecNumber evidence="1">5.2.1.8</ecNumber>
    </recommendedName>
</protein>
<reference evidence="4 5" key="1">
    <citation type="journal article" date="2024" name="Nat. Commun.">
        <title>Phylogenomics reveals the evolutionary origins of lichenization in chlorophyte algae.</title>
        <authorList>
            <person name="Puginier C."/>
            <person name="Libourel C."/>
            <person name="Otte J."/>
            <person name="Skaloud P."/>
            <person name="Haon M."/>
            <person name="Grisel S."/>
            <person name="Petersen M."/>
            <person name="Berrin J.G."/>
            <person name="Delaux P.M."/>
            <person name="Dal Grande F."/>
            <person name="Keller J."/>
        </authorList>
    </citation>
    <scope>NUCLEOTIDE SEQUENCE [LARGE SCALE GENOMIC DNA]</scope>
    <source>
        <strain evidence="4 5">SAG 216-7</strain>
    </source>
</reference>
<feature type="domain" description="PPIase FKBP-type" evidence="3">
    <location>
        <begin position="168"/>
        <end position="255"/>
    </location>
</feature>
<comment type="caution">
    <text evidence="4">The sequence shown here is derived from an EMBL/GenBank/DDBJ whole genome shotgun (WGS) entry which is preliminary data.</text>
</comment>
<dbReference type="Proteomes" id="UP001491310">
    <property type="component" value="Unassembled WGS sequence"/>
</dbReference>
<feature type="compositionally biased region" description="Polar residues" evidence="2">
    <location>
        <begin position="1"/>
        <end position="15"/>
    </location>
</feature>
<evidence type="ECO:0000256" key="2">
    <source>
        <dbReference type="SAM" id="MobiDB-lite"/>
    </source>
</evidence>
<dbReference type="PANTHER" id="PTHR47414">
    <property type="entry name" value="PEPTIDYL-PROLYL CIS-TRANS ISOMERASE FKBP20-2, CHLOROPLASTIC"/>
    <property type="match status" value="1"/>
</dbReference>
<accession>A0ABR2YNT2</accession>
<gene>
    <name evidence="4" type="ORF">WJX75_001446</name>
</gene>
<dbReference type="InterPro" id="IPR001179">
    <property type="entry name" value="PPIase_FKBP_dom"/>
</dbReference>
<dbReference type="EMBL" id="JALJOT010000007">
    <property type="protein sequence ID" value="KAK9908688.1"/>
    <property type="molecule type" value="Genomic_DNA"/>
</dbReference>
<sequence>MLQSRSPCAPSTSLRTGHDSHKQQQCFRPSRLRTFRLKCSHADSSPTQGADESKHSSSLGRRHLLSLALSASVLSIGEAQAAEPKGVVDGGVTILVPTSIADSLSPVEKRALSQNRRIQAQNNAPPDFPAFVRQGYDIKIMADDYIIDNKGLIYKDFEAGSGAQPVDGEEVTFDYVAYNENGSRIDSSYNKGRPASTRLGINGLIPGFEMGIKSMQVGGKRRIVVSPELGPPVGPSTFFSAKQCEVFDVQLRAVRQCRRRQVAMFSDVICE</sequence>
<dbReference type="SUPFAM" id="SSF54534">
    <property type="entry name" value="FKBP-like"/>
    <property type="match status" value="1"/>
</dbReference>
<dbReference type="Pfam" id="PF00254">
    <property type="entry name" value="FKBP_C"/>
    <property type="match status" value="1"/>
</dbReference>
<keyword evidence="1" id="KW-0413">Isomerase</keyword>
<feature type="region of interest" description="Disordered" evidence="2">
    <location>
        <begin position="1"/>
        <end position="27"/>
    </location>
</feature>
<dbReference type="EC" id="5.2.1.8" evidence="1"/>
<evidence type="ECO:0000313" key="4">
    <source>
        <dbReference type="EMBL" id="KAK9908688.1"/>
    </source>
</evidence>
<evidence type="ECO:0000259" key="3">
    <source>
        <dbReference type="PROSITE" id="PS50059"/>
    </source>
</evidence>
<evidence type="ECO:0000256" key="1">
    <source>
        <dbReference type="PROSITE-ProRule" id="PRU00277"/>
    </source>
</evidence>
<dbReference type="PROSITE" id="PS50059">
    <property type="entry name" value="FKBP_PPIASE"/>
    <property type="match status" value="1"/>
</dbReference>
<keyword evidence="1" id="KW-0697">Rotamase</keyword>
<keyword evidence="5" id="KW-1185">Reference proteome</keyword>
<dbReference type="Gene3D" id="3.10.50.40">
    <property type="match status" value="1"/>
</dbReference>
<dbReference type="InterPro" id="IPR046357">
    <property type="entry name" value="PPIase_dom_sf"/>
</dbReference>